<dbReference type="AlphaFoldDB" id="A0A0U2S3U6"/>
<name>A0A0U2S3U6_ECOLX</name>
<proteinExistence type="predicted"/>
<sequence>MSDPLSSSGISVALGSATAFGLFTGTDFGIVFGAFAGALFVATMPQTLSAWRVAAHFLVSFIVGVLGARVLSAWIAAKTGYDSTSADALCAVLVSVVSVKILSFIHQQDIASLVSGLLSRLRGGGGGNAR</sequence>
<dbReference type="Pfam" id="PF16931">
    <property type="entry name" value="Phage_holin_8"/>
    <property type="match status" value="1"/>
</dbReference>
<dbReference type="EMBL" id="KU052043">
    <property type="protein sequence ID" value="ALO79812.1"/>
    <property type="molecule type" value="Genomic_DNA"/>
</dbReference>
<dbReference type="InterPro" id="IPR032637">
    <property type="entry name" value="Phage_holin-like"/>
</dbReference>
<protein>
    <submittedName>
        <fullName evidence="1">Holin</fullName>
    </submittedName>
</protein>
<organism evidence="1">
    <name type="scientific">Escherichia coli</name>
    <dbReference type="NCBI Taxonomy" id="562"/>
    <lineage>
        <taxon>Bacteria</taxon>
        <taxon>Pseudomonadati</taxon>
        <taxon>Pseudomonadota</taxon>
        <taxon>Gammaproteobacteria</taxon>
        <taxon>Enterobacterales</taxon>
        <taxon>Enterobacteriaceae</taxon>
        <taxon>Escherichia</taxon>
    </lineage>
</organism>
<reference evidence="1" key="1">
    <citation type="submission" date="2015-11" db="EMBL/GenBank/DDBJ databases">
        <title>The chromosomal nature of LT-II enterotoxins solved: a lambdoid prophage encodes both LT-II and one of two novel pertussis toxin-like toxin family members in type II enterotoxigenic Escherichia coli (ETEC).</title>
        <authorList>
            <person name="Jobling M.G."/>
        </authorList>
    </citation>
    <scope>NUCLEOTIDE SEQUENCE</scope>
    <source>
        <strain evidence="1">442/2</strain>
    </source>
</reference>
<evidence type="ECO:0000313" key="1">
    <source>
        <dbReference type="EMBL" id="ALO79812.1"/>
    </source>
</evidence>
<dbReference type="RefSeq" id="WP_032218714.1">
    <property type="nucleotide sequence ID" value="NZ_BFLV01000046.1"/>
</dbReference>
<accession>A0A0U2S3U6</accession>